<evidence type="ECO:0000256" key="1">
    <source>
        <dbReference type="SAM" id="MobiDB-lite"/>
    </source>
</evidence>
<evidence type="ECO:0000313" key="2">
    <source>
        <dbReference type="EnsemblPlants" id="LPERR11G02380.1"/>
    </source>
</evidence>
<proteinExistence type="predicted"/>
<dbReference type="AlphaFoldDB" id="A0A0D9XNZ6"/>
<protein>
    <submittedName>
        <fullName evidence="2">Uncharacterized protein</fullName>
    </submittedName>
</protein>
<dbReference type="Proteomes" id="UP000032180">
    <property type="component" value="Chromosome 11"/>
</dbReference>
<dbReference type="EnsemblPlants" id="LPERR11G02380.1">
    <property type="protein sequence ID" value="LPERR11G02380.1"/>
    <property type="gene ID" value="LPERR11G02380"/>
</dbReference>
<keyword evidence="3" id="KW-1185">Reference proteome</keyword>
<reference evidence="3" key="2">
    <citation type="submission" date="2013-12" db="EMBL/GenBank/DDBJ databases">
        <authorList>
            <person name="Yu Y."/>
            <person name="Lee S."/>
            <person name="de Baynast K."/>
            <person name="Wissotski M."/>
            <person name="Liu L."/>
            <person name="Talag J."/>
            <person name="Goicoechea J."/>
            <person name="Angelova A."/>
            <person name="Jetty R."/>
            <person name="Kudrna D."/>
            <person name="Golser W."/>
            <person name="Rivera L."/>
            <person name="Zhang J."/>
            <person name="Wing R."/>
        </authorList>
    </citation>
    <scope>NUCLEOTIDE SEQUENCE</scope>
</reference>
<accession>A0A0D9XNZ6</accession>
<organism evidence="2 3">
    <name type="scientific">Leersia perrieri</name>
    <dbReference type="NCBI Taxonomy" id="77586"/>
    <lineage>
        <taxon>Eukaryota</taxon>
        <taxon>Viridiplantae</taxon>
        <taxon>Streptophyta</taxon>
        <taxon>Embryophyta</taxon>
        <taxon>Tracheophyta</taxon>
        <taxon>Spermatophyta</taxon>
        <taxon>Magnoliopsida</taxon>
        <taxon>Liliopsida</taxon>
        <taxon>Poales</taxon>
        <taxon>Poaceae</taxon>
        <taxon>BOP clade</taxon>
        <taxon>Oryzoideae</taxon>
        <taxon>Oryzeae</taxon>
        <taxon>Oryzinae</taxon>
        <taxon>Leersia</taxon>
    </lineage>
</organism>
<reference evidence="2 3" key="1">
    <citation type="submission" date="2012-08" db="EMBL/GenBank/DDBJ databases">
        <title>Oryza genome evolution.</title>
        <authorList>
            <person name="Wing R.A."/>
        </authorList>
    </citation>
    <scope>NUCLEOTIDE SEQUENCE</scope>
</reference>
<name>A0A0D9XNZ6_9ORYZ</name>
<dbReference type="HOGENOM" id="CLU_2389380_0_0_1"/>
<reference evidence="2" key="3">
    <citation type="submission" date="2015-04" db="UniProtKB">
        <authorList>
            <consortium name="EnsemblPlants"/>
        </authorList>
    </citation>
    <scope>IDENTIFICATION</scope>
</reference>
<feature type="region of interest" description="Disordered" evidence="1">
    <location>
        <begin position="1"/>
        <end position="23"/>
    </location>
</feature>
<evidence type="ECO:0000313" key="3">
    <source>
        <dbReference type="Proteomes" id="UP000032180"/>
    </source>
</evidence>
<sequence>MVDQVNRVHSTQDFQRSRRRHSHKSNYLKDVKVILTSFWIKNIEAIMTNCQSHGGKAKDLLRALQMKEQSHICESKGLLGLLDSIIPVVAALFM</sequence>
<dbReference type="Gramene" id="LPERR11G02380.1">
    <property type="protein sequence ID" value="LPERR11G02380.1"/>
    <property type="gene ID" value="LPERR11G02380"/>
</dbReference>